<reference evidence="2 3" key="1">
    <citation type="submission" date="2018-06" db="EMBL/GenBank/DDBJ databases">
        <authorList>
            <consortium name="Pathogen Informatics"/>
            <person name="Doyle S."/>
        </authorList>
    </citation>
    <scope>NUCLEOTIDE SEQUENCE [LARGE SCALE GENOMIC DNA]</scope>
    <source>
        <strain evidence="2 3">NCTC11978</strain>
    </source>
</reference>
<dbReference type="Proteomes" id="UP000254033">
    <property type="component" value="Unassembled WGS sequence"/>
</dbReference>
<dbReference type="RefSeq" id="WP_115175954.1">
    <property type="nucleotide sequence ID" value="NZ_UGNY01000001.1"/>
</dbReference>
<feature type="signal peptide" evidence="1">
    <location>
        <begin position="1"/>
        <end position="19"/>
    </location>
</feature>
<sequence>MKKAWLLILGLLHAITSLAGTMSNTGDPGSNYLKDLYFGANVSGDYSKYNVKITDIRFSTGLVNRFGQSYLTDMAVAGGIFAGFAISLPSSVSLGVEGFLDFSSNEAQSKIFDDNAANLGGRFNFTSFNIRHKRHAGIAVLPGVKINDKSLVYARAGYVDGIFNVNGEGRALLATGVVTSFNNNHDLNGFQTGLGINTVLARNFSLRGEWVVNIYQSFTDPVINTRDLVEGSLIFNHPVTSQFNLGLIYHFNDFV</sequence>
<evidence type="ECO:0000256" key="1">
    <source>
        <dbReference type="SAM" id="SignalP"/>
    </source>
</evidence>
<dbReference type="Gene3D" id="2.40.160.20">
    <property type="match status" value="1"/>
</dbReference>
<accession>A0A378IY98</accession>
<gene>
    <name evidence="2" type="ORF">NCTC11978_02728</name>
</gene>
<name>A0A378IY98_9GAMM</name>
<evidence type="ECO:0000313" key="2">
    <source>
        <dbReference type="EMBL" id="STX39525.1"/>
    </source>
</evidence>
<proteinExistence type="predicted"/>
<organism evidence="2 3">
    <name type="scientific">Legionella feeleii</name>
    <dbReference type="NCBI Taxonomy" id="453"/>
    <lineage>
        <taxon>Bacteria</taxon>
        <taxon>Pseudomonadati</taxon>
        <taxon>Pseudomonadota</taxon>
        <taxon>Gammaproteobacteria</taxon>
        <taxon>Legionellales</taxon>
        <taxon>Legionellaceae</taxon>
        <taxon>Legionella</taxon>
    </lineage>
</organism>
<dbReference type="AlphaFoldDB" id="A0A378IY98"/>
<evidence type="ECO:0000313" key="3">
    <source>
        <dbReference type="Proteomes" id="UP000254033"/>
    </source>
</evidence>
<dbReference type="InterPro" id="IPR036709">
    <property type="entry name" value="Autotransporte_beta_dom_sf"/>
</dbReference>
<dbReference type="EMBL" id="UGNY01000001">
    <property type="protein sequence ID" value="STX39525.1"/>
    <property type="molecule type" value="Genomic_DNA"/>
</dbReference>
<feature type="chain" id="PRO_5016714029" evidence="1">
    <location>
        <begin position="20"/>
        <end position="255"/>
    </location>
</feature>
<keyword evidence="1" id="KW-0732">Signal</keyword>
<protein>
    <submittedName>
        <fullName evidence="2">Uncharacterized protein</fullName>
    </submittedName>
</protein>
<dbReference type="SUPFAM" id="SSF103515">
    <property type="entry name" value="Autotransporter"/>
    <property type="match status" value="1"/>
</dbReference>